<evidence type="ECO:0000313" key="3">
    <source>
        <dbReference type="Proteomes" id="UP000095039"/>
    </source>
</evidence>
<name>A0A1E5C783_9GAMM</name>
<dbReference type="Pfam" id="PF02120">
    <property type="entry name" value="Flg_hook"/>
    <property type="match status" value="1"/>
</dbReference>
<organism evidence="2 3">
    <name type="scientific">Enterovibrio norvegicus FF-454</name>
    <dbReference type="NCBI Taxonomy" id="1185651"/>
    <lineage>
        <taxon>Bacteria</taxon>
        <taxon>Pseudomonadati</taxon>
        <taxon>Pseudomonadota</taxon>
        <taxon>Gammaproteobacteria</taxon>
        <taxon>Vibrionales</taxon>
        <taxon>Vibrionaceae</taxon>
        <taxon>Enterovibrio</taxon>
    </lineage>
</organism>
<evidence type="ECO:0000313" key="2">
    <source>
        <dbReference type="EMBL" id="OEE61052.1"/>
    </source>
</evidence>
<reference evidence="2 3" key="1">
    <citation type="journal article" date="2012" name="Science">
        <title>Ecological populations of bacteria act as socially cohesive units of antibiotic production and resistance.</title>
        <authorList>
            <person name="Cordero O.X."/>
            <person name="Wildschutte H."/>
            <person name="Kirkup B."/>
            <person name="Proehl S."/>
            <person name="Ngo L."/>
            <person name="Hussain F."/>
            <person name="Le Roux F."/>
            <person name="Mincer T."/>
            <person name="Polz M.F."/>
        </authorList>
    </citation>
    <scope>NUCLEOTIDE SEQUENCE [LARGE SCALE GENOMIC DNA]</scope>
    <source>
        <strain evidence="2 3">FF-454</strain>
    </source>
</reference>
<dbReference type="RefSeq" id="WP_016960156.1">
    <property type="nucleotide sequence ID" value="NZ_AJWN02000057.1"/>
</dbReference>
<accession>A0A1E5C783</accession>
<protein>
    <recommendedName>
        <fullName evidence="1">Flagellar hook-length control protein-like C-terminal domain-containing protein</fullName>
    </recommendedName>
</protein>
<dbReference type="EMBL" id="AJWN02000057">
    <property type="protein sequence ID" value="OEE61052.1"/>
    <property type="molecule type" value="Genomic_DNA"/>
</dbReference>
<comment type="caution">
    <text evidence="2">The sequence shown here is derived from an EMBL/GenBank/DDBJ whole genome shotgun (WGS) entry which is preliminary data.</text>
</comment>
<keyword evidence="3" id="KW-1185">Reference proteome</keyword>
<sequence>MKIDNASNINVLTLENIQSKLQGKLLQVGQDKTGMSSPPQPLSSQLAQVLRLINLFPLLLSSPASSLPGNTPSAHAVSTLLNALVMPSTPELAAKWLAERQSDKALLDALRLITSGADDESSGKLKALLMLVTEQRLQDGNKANEHHWLFPLSHLTPTPVRITAKKKTLGKRKKSRWSVTVNLTLSKNRHLTATAELEEKSLSLTLTTDSPALHKKLEHALPTLEKQLNKHQICMSECKIEMSEYCEPVALEAGVNIQV</sequence>
<feature type="domain" description="Flagellar hook-length control protein-like C-terminal" evidence="1">
    <location>
        <begin position="171"/>
        <end position="240"/>
    </location>
</feature>
<evidence type="ECO:0000259" key="1">
    <source>
        <dbReference type="Pfam" id="PF02120"/>
    </source>
</evidence>
<dbReference type="Proteomes" id="UP000095039">
    <property type="component" value="Unassembled WGS sequence"/>
</dbReference>
<gene>
    <name evidence="2" type="ORF">A1OK_21825</name>
</gene>
<proteinExistence type="predicted"/>
<dbReference type="AlphaFoldDB" id="A0A1E5C783"/>
<dbReference type="InterPro" id="IPR021136">
    <property type="entry name" value="Flagellar_hook_control-like_C"/>
</dbReference>